<feature type="compositionally biased region" description="Basic and acidic residues" evidence="1">
    <location>
        <begin position="1"/>
        <end position="13"/>
    </location>
</feature>
<dbReference type="Proteomes" id="UP000287651">
    <property type="component" value="Unassembled WGS sequence"/>
</dbReference>
<dbReference type="AlphaFoldDB" id="A0A426XIM8"/>
<proteinExistence type="predicted"/>
<evidence type="ECO:0000313" key="3">
    <source>
        <dbReference type="Proteomes" id="UP000287651"/>
    </source>
</evidence>
<evidence type="ECO:0000313" key="2">
    <source>
        <dbReference type="EMBL" id="RRT39304.1"/>
    </source>
</evidence>
<accession>A0A426XIM8</accession>
<organism evidence="2 3">
    <name type="scientific">Ensete ventricosum</name>
    <name type="common">Abyssinian banana</name>
    <name type="synonym">Musa ensete</name>
    <dbReference type="NCBI Taxonomy" id="4639"/>
    <lineage>
        <taxon>Eukaryota</taxon>
        <taxon>Viridiplantae</taxon>
        <taxon>Streptophyta</taxon>
        <taxon>Embryophyta</taxon>
        <taxon>Tracheophyta</taxon>
        <taxon>Spermatophyta</taxon>
        <taxon>Magnoliopsida</taxon>
        <taxon>Liliopsida</taxon>
        <taxon>Zingiberales</taxon>
        <taxon>Musaceae</taxon>
        <taxon>Ensete</taxon>
    </lineage>
</organism>
<dbReference type="EMBL" id="AMZH03020301">
    <property type="protein sequence ID" value="RRT39304.1"/>
    <property type="molecule type" value="Genomic_DNA"/>
</dbReference>
<feature type="region of interest" description="Disordered" evidence="1">
    <location>
        <begin position="1"/>
        <end position="48"/>
    </location>
</feature>
<dbReference type="InterPro" id="IPR044204">
    <property type="entry name" value="IWS1/2"/>
</dbReference>
<sequence>MNQDDKEGIRTVDDDNFIDDSGVDPADRYGSDNEPVFAGDAPQGEEDDEIKQLFKGGKKKKRNEKSPAEIALIVEHLMAEGRKSGNAAARQHASRPEALPLDFVVRPQSKVDPEEVRARAKQVVQDQRRLKVSNLVSETFGLC</sequence>
<gene>
    <name evidence="2" type="ORF">B296_00051497</name>
</gene>
<dbReference type="GO" id="GO:0009742">
    <property type="term" value="P:brassinosteroid mediated signaling pathway"/>
    <property type="evidence" value="ECO:0007669"/>
    <property type="project" value="InterPro"/>
</dbReference>
<dbReference type="PANTHER" id="PTHR47350:SF4">
    <property type="entry name" value="PROTEIN IWS1 HOMOLOG 1"/>
    <property type="match status" value="1"/>
</dbReference>
<dbReference type="GO" id="GO:0032784">
    <property type="term" value="P:regulation of DNA-templated transcription elongation"/>
    <property type="evidence" value="ECO:0007669"/>
    <property type="project" value="InterPro"/>
</dbReference>
<dbReference type="PANTHER" id="PTHR47350">
    <property type="entry name" value="PROTEIN IWS1 HOMOLOG 1"/>
    <property type="match status" value="1"/>
</dbReference>
<name>A0A426XIM8_ENSVE</name>
<comment type="caution">
    <text evidence="2">The sequence shown here is derived from an EMBL/GenBank/DDBJ whole genome shotgun (WGS) entry which is preliminary data.</text>
</comment>
<protein>
    <submittedName>
        <fullName evidence="2">Uncharacterized protein</fullName>
    </submittedName>
</protein>
<evidence type="ECO:0000256" key="1">
    <source>
        <dbReference type="SAM" id="MobiDB-lite"/>
    </source>
</evidence>
<reference evidence="2 3" key="1">
    <citation type="journal article" date="2014" name="Agronomy (Basel)">
        <title>A Draft Genome Sequence for Ensete ventricosum, the Drought-Tolerant Tree Against Hunger.</title>
        <authorList>
            <person name="Harrison J."/>
            <person name="Moore K.A."/>
            <person name="Paszkiewicz K."/>
            <person name="Jones T."/>
            <person name="Grant M."/>
            <person name="Ambacheew D."/>
            <person name="Muzemil S."/>
            <person name="Studholme D.J."/>
        </authorList>
    </citation>
    <scope>NUCLEOTIDE SEQUENCE [LARGE SCALE GENOMIC DNA]</scope>
</reference>